<gene>
    <name evidence="1" type="ORF">EHYA_00710</name>
</gene>
<dbReference type="AlphaFoldDB" id="A0A401YES1"/>
<keyword evidence="2" id="KW-1185">Reference proteome</keyword>
<reference evidence="1 2" key="1">
    <citation type="submission" date="2018-12" db="EMBL/GenBank/DDBJ databases">
        <title>Draft genome sequence of Embleya hyalina NBRC 13850T.</title>
        <authorList>
            <person name="Komaki H."/>
            <person name="Hosoyama A."/>
            <person name="Kimura A."/>
            <person name="Ichikawa N."/>
            <person name="Tamura T."/>
        </authorList>
    </citation>
    <scope>NUCLEOTIDE SEQUENCE [LARGE SCALE GENOMIC DNA]</scope>
    <source>
        <strain evidence="1 2">NBRC 13850</strain>
    </source>
</reference>
<accession>A0A401YES1</accession>
<protein>
    <submittedName>
        <fullName evidence="1">Uncharacterized protein</fullName>
    </submittedName>
</protein>
<dbReference type="Proteomes" id="UP000286931">
    <property type="component" value="Unassembled WGS sequence"/>
</dbReference>
<sequence>MPDVSPWSYRIRYLGEVTHPGEYEIGLTVRSVDTESVRYELGVFRDDTCPGVADAVGPPAGH</sequence>
<evidence type="ECO:0000313" key="1">
    <source>
        <dbReference type="EMBL" id="GCD93067.1"/>
    </source>
</evidence>
<comment type="caution">
    <text evidence="1">The sequence shown here is derived from an EMBL/GenBank/DDBJ whole genome shotgun (WGS) entry which is preliminary data.</text>
</comment>
<dbReference type="EMBL" id="BIFH01000013">
    <property type="protein sequence ID" value="GCD93067.1"/>
    <property type="molecule type" value="Genomic_DNA"/>
</dbReference>
<organism evidence="1 2">
    <name type="scientific">Embleya hyalina</name>
    <dbReference type="NCBI Taxonomy" id="516124"/>
    <lineage>
        <taxon>Bacteria</taxon>
        <taxon>Bacillati</taxon>
        <taxon>Actinomycetota</taxon>
        <taxon>Actinomycetes</taxon>
        <taxon>Kitasatosporales</taxon>
        <taxon>Streptomycetaceae</taxon>
        <taxon>Embleya</taxon>
    </lineage>
</organism>
<name>A0A401YES1_9ACTN</name>
<proteinExistence type="predicted"/>
<evidence type="ECO:0000313" key="2">
    <source>
        <dbReference type="Proteomes" id="UP000286931"/>
    </source>
</evidence>